<dbReference type="AlphaFoldDB" id="A9KT01"/>
<dbReference type="OrthoDB" id="2002222at2"/>
<feature type="domain" description="DUF402" evidence="1">
    <location>
        <begin position="19"/>
        <end position="156"/>
    </location>
</feature>
<keyword evidence="3" id="KW-1185">Reference proteome</keyword>
<sequence>MKTRKLTFDEWTCIAEKRVMQKRMNETYFTGIVGLICIDEVTIPQRWNFLNKDVLVCDNGMKWLSMIPENEFYVITAMLDSKANIVLWYIDMIADSGIDEDGVAYYHDLYLDLVVYPDGSIFEDDMDELEEAFSAKEISRELFDLAIKTNIKLRNSLLLDCKKLREISFKCLNHF</sequence>
<dbReference type="eggNOG" id="COG2306">
    <property type="taxonomic scope" value="Bacteria"/>
</dbReference>
<evidence type="ECO:0000259" key="1">
    <source>
        <dbReference type="Pfam" id="PF04167"/>
    </source>
</evidence>
<dbReference type="Pfam" id="PF04167">
    <property type="entry name" value="DUF402"/>
    <property type="match status" value="1"/>
</dbReference>
<dbReference type="InterPro" id="IPR007295">
    <property type="entry name" value="DUF402"/>
</dbReference>
<gene>
    <name evidence="2" type="ordered locus">Cphy_1843</name>
</gene>
<dbReference type="PANTHER" id="PTHR41271:SF1">
    <property type="entry name" value="DUF402 DOMAIN-CONTAINING PROTEIN"/>
    <property type="match status" value="1"/>
</dbReference>
<dbReference type="Proteomes" id="UP000000370">
    <property type="component" value="Chromosome"/>
</dbReference>
<reference evidence="3" key="1">
    <citation type="submission" date="2007-11" db="EMBL/GenBank/DDBJ databases">
        <title>Complete genome sequence of Clostridium phytofermentans ISDg.</title>
        <authorList>
            <person name="Leschine S.B."/>
            <person name="Warnick T.A."/>
            <person name="Blanchard J.L."/>
            <person name="Schnell D.J."/>
            <person name="Petit E.L."/>
            <person name="LaTouf W.G."/>
            <person name="Copeland A."/>
            <person name="Lucas S."/>
            <person name="Lapidus A."/>
            <person name="Barry K."/>
            <person name="Glavina del Rio T."/>
            <person name="Dalin E."/>
            <person name="Tice H."/>
            <person name="Pitluck S."/>
            <person name="Kiss H."/>
            <person name="Brettin T."/>
            <person name="Bruce D."/>
            <person name="Detter J.C."/>
            <person name="Han C."/>
            <person name="Kuske C."/>
            <person name="Schmutz J."/>
            <person name="Larimer F."/>
            <person name="Land M."/>
            <person name="Hauser L."/>
            <person name="Kyrpides N."/>
            <person name="Kim E.A."/>
            <person name="Richardson P."/>
        </authorList>
    </citation>
    <scope>NUCLEOTIDE SEQUENCE [LARGE SCALE GENOMIC DNA]</scope>
    <source>
        <strain evidence="3">ATCC 700394 / DSM 18823 / ISDg</strain>
    </source>
</reference>
<dbReference type="RefSeq" id="WP_012199866.1">
    <property type="nucleotide sequence ID" value="NC_010001.1"/>
</dbReference>
<dbReference type="PANTHER" id="PTHR41271">
    <property type="entry name" value="DUF402 DOMAIN-CONTAINING PROTEIN"/>
    <property type="match status" value="1"/>
</dbReference>
<dbReference type="KEGG" id="cpy:Cphy_1843"/>
<accession>A9KT01</accession>
<dbReference type="EMBL" id="CP000885">
    <property type="protein sequence ID" value="ABX42212.1"/>
    <property type="molecule type" value="Genomic_DNA"/>
</dbReference>
<evidence type="ECO:0000313" key="3">
    <source>
        <dbReference type="Proteomes" id="UP000000370"/>
    </source>
</evidence>
<name>A9KT01_LACP7</name>
<evidence type="ECO:0000313" key="2">
    <source>
        <dbReference type="EMBL" id="ABX42212.1"/>
    </source>
</evidence>
<protein>
    <recommendedName>
        <fullName evidence="1">DUF402 domain-containing protein</fullName>
    </recommendedName>
</protein>
<dbReference type="InterPro" id="IPR035930">
    <property type="entry name" value="FomD-like_sf"/>
</dbReference>
<dbReference type="Gene3D" id="2.40.380.10">
    <property type="entry name" value="FomD-like"/>
    <property type="match status" value="1"/>
</dbReference>
<proteinExistence type="predicted"/>
<organism evidence="2 3">
    <name type="scientific">Lachnoclostridium phytofermentans (strain ATCC 700394 / DSM 18823 / ISDg)</name>
    <name type="common">Clostridium phytofermentans</name>
    <dbReference type="NCBI Taxonomy" id="357809"/>
    <lineage>
        <taxon>Bacteria</taxon>
        <taxon>Bacillati</taxon>
        <taxon>Bacillota</taxon>
        <taxon>Clostridia</taxon>
        <taxon>Lachnospirales</taxon>
        <taxon>Lachnospiraceae</taxon>
    </lineage>
</organism>
<dbReference type="STRING" id="357809.Cphy_1843"/>
<dbReference type="HOGENOM" id="CLU_098301_1_0_9"/>
<dbReference type="SUPFAM" id="SSF159234">
    <property type="entry name" value="FomD-like"/>
    <property type="match status" value="1"/>
</dbReference>